<dbReference type="GO" id="GO:0008771">
    <property type="term" value="F:[citrate (pro-3S)-lyase] ligase activity"/>
    <property type="evidence" value="ECO:0007669"/>
    <property type="project" value="InterPro"/>
</dbReference>
<dbReference type="Gene3D" id="3.40.50.620">
    <property type="entry name" value="HUPs"/>
    <property type="match status" value="1"/>
</dbReference>
<dbReference type="SUPFAM" id="SSF52374">
    <property type="entry name" value="Nucleotidylyl transferase"/>
    <property type="match status" value="1"/>
</dbReference>
<feature type="domain" description="N-acetyltransferase" evidence="3">
    <location>
        <begin position="1"/>
        <end position="130"/>
    </location>
</feature>
<dbReference type="PANTHER" id="PTHR40599:SF1">
    <property type="entry name" value="[CITRATE [PRO-3S]-LYASE] LIGASE"/>
    <property type="match status" value="1"/>
</dbReference>
<dbReference type="SUPFAM" id="SSF55729">
    <property type="entry name" value="Acyl-CoA N-acyltransferases (Nat)"/>
    <property type="match status" value="1"/>
</dbReference>
<evidence type="ECO:0000259" key="3">
    <source>
        <dbReference type="PROSITE" id="PS51186"/>
    </source>
</evidence>
<dbReference type="SMART" id="SM00764">
    <property type="entry name" value="Citrate_ly_lig"/>
    <property type="match status" value="1"/>
</dbReference>
<protein>
    <submittedName>
        <fullName evidence="4">[citrate (Pro-3S)-lyase] ligase</fullName>
    </submittedName>
</protein>
<evidence type="ECO:0000256" key="1">
    <source>
        <dbReference type="ARBA" id="ARBA00022741"/>
    </source>
</evidence>
<sequence>MFFSDEINRNNPIEINEIKSFLETFNVEYDNPDVTYVIRDNGKIIATGSAQGNILKYFFARCDYVGEGAISTIYDSLLNYIFEKGYTSYFIFTTPNNKNIFESLGLKEVHSTERVLLLEGGFYNYQKWADKVKKTIGDKKGKRGAVIVNCNPMTLGHKYLIEKALNEVDELLVFVVEEDLSIFPFEDRIKIVANEFKAQPRVKVLKGGPYIISRGTFPTYFIKQKDKMLEIYTELDASIFAEKIAKDLSIDVRFLGSEPKDIVTNTYNYSLKQILENNGLEVKIIDRIKADDEPISASSVRNLLKENKLEEAYKLLPNSTIKFLKSEKGKAIVDYLLKFPS</sequence>
<keyword evidence="1" id="KW-0547">Nucleotide-binding</keyword>
<dbReference type="Proteomes" id="UP000601171">
    <property type="component" value="Unassembled WGS sequence"/>
</dbReference>
<comment type="caution">
    <text evidence="4">The sequence shown here is derived from an EMBL/GenBank/DDBJ whole genome shotgun (WGS) entry which is preliminary data.</text>
</comment>
<dbReference type="GO" id="GO:0005524">
    <property type="term" value="F:ATP binding"/>
    <property type="evidence" value="ECO:0007669"/>
    <property type="project" value="UniProtKB-KW"/>
</dbReference>
<name>A0A926EWM8_9FIRM</name>
<proteinExistence type="predicted"/>
<dbReference type="GO" id="GO:0016747">
    <property type="term" value="F:acyltransferase activity, transferring groups other than amino-acyl groups"/>
    <property type="evidence" value="ECO:0007669"/>
    <property type="project" value="InterPro"/>
</dbReference>
<keyword evidence="2" id="KW-0067">ATP-binding</keyword>
<reference evidence="4" key="1">
    <citation type="submission" date="2020-08" db="EMBL/GenBank/DDBJ databases">
        <title>Genome public.</title>
        <authorList>
            <person name="Liu C."/>
            <person name="Sun Q."/>
        </authorList>
    </citation>
    <scope>NUCLEOTIDE SEQUENCE</scope>
    <source>
        <strain evidence="4">BX21</strain>
    </source>
</reference>
<dbReference type="EMBL" id="JACRTG010000028">
    <property type="protein sequence ID" value="MBC8588887.1"/>
    <property type="molecule type" value="Genomic_DNA"/>
</dbReference>
<dbReference type="InterPro" id="IPR014729">
    <property type="entry name" value="Rossmann-like_a/b/a_fold"/>
</dbReference>
<gene>
    <name evidence="4" type="ORF">H8707_11745</name>
</gene>
<evidence type="ECO:0000256" key="2">
    <source>
        <dbReference type="ARBA" id="ARBA00022840"/>
    </source>
</evidence>
<dbReference type="Pfam" id="PF08218">
    <property type="entry name" value="Citrate_ly_lig"/>
    <property type="match status" value="1"/>
</dbReference>
<dbReference type="PROSITE" id="PS51186">
    <property type="entry name" value="GNAT"/>
    <property type="match status" value="1"/>
</dbReference>
<keyword evidence="5" id="KW-1185">Reference proteome</keyword>
<dbReference type="AlphaFoldDB" id="A0A926EWM8"/>
<dbReference type="InterPro" id="IPR000182">
    <property type="entry name" value="GNAT_dom"/>
</dbReference>
<evidence type="ECO:0000313" key="4">
    <source>
        <dbReference type="EMBL" id="MBC8588887.1"/>
    </source>
</evidence>
<dbReference type="PANTHER" id="PTHR40599">
    <property type="entry name" value="[CITRATE [PRO-3S]-LYASE] LIGASE"/>
    <property type="match status" value="1"/>
</dbReference>
<keyword evidence="4" id="KW-0436">Ligase</keyword>
<dbReference type="Gene3D" id="3.40.630.30">
    <property type="match status" value="1"/>
</dbReference>
<dbReference type="RefSeq" id="WP_262430340.1">
    <property type="nucleotide sequence ID" value="NZ_JACRTG010000028.1"/>
</dbReference>
<accession>A0A926EWM8</accession>
<evidence type="ECO:0000313" key="5">
    <source>
        <dbReference type="Proteomes" id="UP000601171"/>
    </source>
</evidence>
<dbReference type="InterPro" id="IPR005216">
    <property type="entry name" value="Citrate_lyase_ligase"/>
</dbReference>
<dbReference type="InterPro" id="IPR013166">
    <property type="entry name" value="Citrate_lyase_ligase_C"/>
</dbReference>
<organism evidence="4 5">
    <name type="scientific">Paratissierella segnis</name>
    <dbReference type="NCBI Taxonomy" id="2763679"/>
    <lineage>
        <taxon>Bacteria</taxon>
        <taxon>Bacillati</taxon>
        <taxon>Bacillota</taxon>
        <taxon>Tissierellia</taxon>
        <taxon>Tissierellales</taxon>
        <taxon>Tissierellaceae</taxon>
        <taxon>Paratissierella</taxon>
    </lineage>
</organism>
<dbReference type="InterPro" id="IPR016181">
    <property type="entry name" value="Acyl_CoA_acyltransferase"/>
</dbReference>